<dbReference type="AlphaFoldDB" id="A0A3P8SBU4"/>
<keyword evidence="1" id="KW-0812">Transmembrane</keyword>
<reference evidence="2" key="3">
    <citation type="submission" date="2025-09" db="UniProtKB">
        <authorList>
            <consortium name="Ensembl"/>
        </authorList>
    </citation>
    <scope>IDENTIFICATION</scope>
</reference>
<sequence length="90" mass="10065">IDRKQTHRLLSIHGLHPQLPVSLRKSLESDGCVSMETVTNAIKECVVRSQHVIGSEFSSGKNFSEIIYIICIFLIGLAAHFFLVFPGRKV</sequence>
<organism evidence="2 3">
    <name type="scientific">Amphiprion percula</name>
    <name type="common">Orange clownfish</name>
    <name type="synonym">Lutjanus percula</name>
    <dbReference type="NCBI Taxonomy" id="161767"/>
    <lineage>
        <taxon>Eukaryota</taxon>
        <taxon>Metazoa</taxon>
        <taxon>Chordata</taxon>
        <taxon>Craniata</taxon>
        <taxon>Vertebrata</taxon>
        <taxon>Euteleostomi</taxon>
        <taxon>Actinopterygii</taxon>
        <taxon>Neopterygii</taxon>
        <taxon>Teleostei</taxon>
        <taxon>Neoteleostei</taxon>
        <taxon>Acanthomorphata</taxon>
        <taxon>Ovalentaria</taxon>
        <taxon>Pomacentridae</taxon>
        <taxon>Amphiprion</taxon>
    </lineage>
</organism>
<evidence type="ECO:0000256" key="1">
    <source>
        <dbReference type="SAM" id="Phobius"/>
    </source>
</evidence>
<reference evidence="2" key="2">
    <citation type="submission" date="2025-08" db="UniProtKB">
        <authorList>
            <consortium name="Ensembl"/>
        </authorList>
    </citation>
    <scope>IDENTIFICATION</scope>
</reference>
<evidence type="ECO:0000313" key="3">
    <source>
        <dbReference type="Proteomes" id="UP000265080"/>
    </source>
</evidence>
<feature type="transmembrane region" description="Helical" evidence="1">
    <location>
        <begin position="66"/>
        <end position="85"/>
    </location>
</feature>
<name>A0A3P8SBU4_AMPPE</name>
<protein>
    <submittedName>
        <fullName evidence="2">Uncharacterized protein</fullName>
    </submittedName>
</protein>
<dbReference type="Proteomes" id="UP000265080">
    <property type="component" value="Chromosome 15"/>
</dbReference>
<keyword evidence="3" id="KW-1185">Reference proteome</keyword>
<reference evidence="2 3" key="1">
    <citation type="submission" date="2018-03" db="EMBL/GenBank/DDBJ databases">
        <title>Finding Nemo's genes: A chromosome-scale reference assembly of the genome of the orange clownfish Amphiprion percula.</title>
        <authorList>
            <person name="Lehmann R."/>
        </authorList>
    </citation>
    <scope>NUCLEOTIDE SEQUENCE</scope>
</reference>
<dbReference type="Ensembl" id="ENSAPET00000010397.1">
    <property type="protein sequence ID" value="ENSAPEP00000010123.1"/>
    <property type="gene ID" value="ENSAPEG00000007266.1"/>
</dbReference>
<accession>A0A3P8SBU4</accession>
<keyword evidence="1" id="KW-0472">Membrane</keyword>
<proteinExistence type="predicted"/>
<evidence type="ECO:0000313" key="2">
    <source>
        <dbReference type="Ensembl" id="ENSAPEP00000010123.1"/>
    </source>
</evidence>
<keyword evidence="1" id="KW-1133">Transmembrane helix</keyword>